<feature type="transmembrane region" description="Helical" evidence="8">
    <location>
        <begin position="16"/>
        <end position="38"/>
    </location>
</feature>
<evidence type="ECO:0000256" key="3">
    <source>
        <dbReference type="ARBA" id="ARBA00022448"/>
    </source>
</evidence>
<evidence type="ECO:0000313" key="10">
    <source>
        <dbReference type="Proteomes" id="UP000886842"/>
    </source>
</evidence>
<evidence type="ECO:0000256" key="7">
    <source>
        <dbReference type="ARBA" id="ARBA00023136"/>
    </source>
</evidence>
<feature type="transmembrane region" description="Helical" evidence="8">
    <location>
        <begin position="326"/>
        <end position="347"/>
    </location>
</feature>
<proteinExistence type="inferred from homology"/>
<sequence length="351" mass="35655">MAPIPTTRTRLRAGPVAICAVTVVVAALVGAALGPVWIAPDRIVVWLVDQLPWVQLAPSEPLTAVEQTILLKVRLPRVVLGAVVGALLAGCGATFQGVFRNPLADPYLLGAASGAGLGAVVAITLGVGDGLGLVGAAAVPVFAFVGSLAAVTLTYLIGAGRRSGSATTALVLAGVAVAAFLGAVQSFLLQQHSDQLQEVYAWMMGRLVVAGWTEVLVAVPYAIVCGVVLIGGRRILDVLAVGDDEARTLGLDPRVARVVLVLAGTLGTAAAVSVAGLIGFVGLVVPHVVRLVWGGSFRVIVPLALLLGASVLVLCDVVARMAMAPAEIPIGVVTAFLGAPFFAMLLARGRT</sequence>
<feature type="transmembrane region" description="Helical" evidence="8">
    <location>
        <begin position="133"/>
        <end position="157"/>
    </location>
</feature>
<comment type="similarity">
    <text evidence="2">Belongs to the binding-protein-dependent transport system permease family. FecCD subfamily.</text>
</comment>
<dbReference type="AlphaFoldDB" id="A0A9D1KM04"/>
<evidence type="ECO:0000256" key="8">
    <source>
        <dbReference type="SAM" id="Phobius"/>
    </source>
</evidence>
<dbReference type="Gene3D" id="1.10.3470.10">
    <property type="entry name" value="ABC transporter involved in vitamin B12 uptake, BtuC"/>
    <property type="match status" value="1"/>
</dbReference>
<comment type="subcellular location">
    <subcellularLocation>
        <location evidence="1">Cell membrane</location>
        <topology evidence="1">Multi-pass membrane protein</topology>
    </subcellularLocation>
</comment>
<feature type="transmembrane region" description="Helical" evidence="8">
    <location>
        <begin position="169"/>
        <end position="189"/>
    </location>
</feature>
<dbReference type="InterPro" id="IPR000522">
    <property type="entry name" value="ABC_transptr_permease_BtuC"/>
</dbReference>
<dbReference type="CDD" id="cd06550">
    <property type="entry name" value="TM_ABC_iron-siderophores_like"/>
    <property type="match status" value="1"/>
</dbReference>
<evidence type="ECO:0000256" key="2">
    <source>
        <dbReference type="ARBA" id="ARBA00007935"/>
    </source>
</evidence>
<dbReference type="PANTHER" id="PTHR30472">
    <property type="entry name" value="FERRIC ENTEROBACTIN TRANSPORT SYSTEM PERMEASE PROTEIN"/>
    <property type="match status" value="1"/>
</dbReference>
<dbReference type="SUPFAM" id="SSF81345">
    <property type="entry name" value="ABC transporter involved in vitamin B12 uptake, BtuC"/>
    <property type="match status" value="1"/>
</dbReference>
<dbReference type="GO" id="GO:0005886">
    <property type="term" value="C:plasma membrane"/>
    <property type="evidence" value="ECO:0007669"/>
    <property type="project" value="UniProtKB-SubCell"/>
</dbReference>
<feature type="transmembrane region" description="Helical" evidence="8">
    <location>
        <begin position="209"/>
        <end position="230"/>
    </location>
</feature>
<keyword evidence="5 8" id="KW-0812">Transmembrane</keyword>
<keyword evidence="4" id="KW-1003">Cell membrane</keyword>
<feature type="transmembrane region" description="Helical" evidence="8">
    <location>
        <begin position="107"/>
        <end position="127"/>
    </location>
</feature>
<evidence type="ECO:0000256" key="4">
    <source>
        <dbReference type="ARBA" id="ARBA00022475"/>
    </source>
</evidence>
<evidence type="ECO:0000256" key="1">
    <source>
        <dbReference type="ARBA" id="ARBA00004651"/>
    </source>
</evidence>
<keyword evidence="7 8" id="KW-0472">Membrane</keyword>
<feature type="transmembrane region" description="Helical" evidence="8">
    <location>
        <begin position="78"/>
        <end position="95"/>
    </location>
</feature>
<reference evidence="9" key="2">
    <citation type="journal article" date="2021" name="PeerJ">
        <title>Extensive microbial diversity within the chicken gut microbiome revealed by metagenomics and culture.</title>
        <authorList>
            <person name="Gilroy R."/>
            <person name="Ravi A."/>
            <person name="Getino M."/>
            <person name="Pursley I."/>
            <person name="Horton D.L."/>
            <person name="Alikhan N.F."/>
            <person name="Baker D."/>
            <person name="Gharbi K."/>
            <person name="Hall N."/>
            <person name="Watson M."/>
            <person name="Adriaenssens E.M."/>
            <person name="Foster-Nyarko E."/>
            <person name="Jarju S."/>
            <person name="Secka A."/>
            <person name="Antonio M."/>
            <person name="Oren A."/>
            <person name="Chaudhuri R.R."/>
            <person name="La Ragione R."/>
            <person name="Hildebrand F."/>
            <person name="Pallen M.J."/>
        </authorList>
    </citation>
    <scope>NUCLEOTIDE SEQUENCE</scope>
    <source>
        <strain evidence="9">ChiGjej1B1-24693</strain>
    </source>
</reference>
<dbReference type="PANTHER" id="PTHR30472:SF25">
    <property type="entry name" value="ABC TRANSPORTER PERMEASE PROTEIN MJ0876-RELATED"/>
    <property type="match status" value="1"/>
</dbReference>
<dbReference type="InterPro" id="IPR037294">
    <property type="entry name" value="ABC_BtuC-like"/>
</dbReference>
<dbReference type="EMBL" id="DVLP01000157">
    <property type="protein sequence ID" value="HIT74971.1"/>
    <property type="molecule type" value="Genomic_DNA"/>
</dbReference>
<dbReference type="Pfam" id="PF01032">
    <property type="entry name" value="FecCD"/>
    <property type="match status" value="1"/>
</dbReference>
<reference evidence="9" key="1">
    <citation type="submission" date="2020-10" db="EMBL/GenBank/DDBJ databases">
        <authorList>
            <person name="Gilroy R."/>
        </authorList>
    </citation>
    <scope>NUCLEOTIDE SEQUENCE</scope>
    <source>
        <strain evidence="9">ChiGjej1B1-24693</strain>
    </source>
</reference>
<feature type="transmembrane region" description="Helical" evidence="8">
    <location>
        <begin position="258"/>
        <end position="285"/>
    </location>
</feature>
<protein>
    <submittedName>
        <fullName evidence="9">Iron ABC transporter permease</fullName>
    </submittedName>
</protein>
<name>A0A9D1KM04_9ACTN</name>
<evidence type="ECO:0000313" key="9">
    <source>
        <dbReference type="EMBL" id="HIT74971.1"/>
    </source>
</evidence>
<feature type="transmembrane region" description="Helical" evidence="8">
    <location>
        <begin position="297"/>
        <end position="319"/>
    </location>
</feature>
<comment type="caution">
    <text evidence="9">The sequence shown here is derived from an EMBL/GenBank/DDBJ whole genome shotgun (WGS) entry which is preliminary data.</text>
</comment>
<keyword evidence="3" id="KW-0813">Transport</keyword>
<dbReference type="GO" id="GO:0022857">
    <property type="term" value="F:transmembrane transporter activity"/>
    <property type="evidence" value="ECO:0007669"/>
    <property type="project" value="InterPro"/>
</dbReference>
<evidence type="ECO:0000256" key="5">
    <source>
        <dbReference type="ARBA" id="ARBA00022692"/>
    </source>
</evidence>
<gene>
    <name evidence="9" type="ORF">IAA98_05245</name>
</gene>
<dbReference type="Proteomes" id="UP000886842">
    <property type="component" value="Unassembled WGS sequence"/>
</dbReference>
<evidence type="ECO:0000256" key="6">
    <source>
        <dbReference type="ARBA" id="ARBA00022989"/>
    </source>
</evidence>
<keyword evidence="6 8" id="KW-1133">Transmembrane helix</keyword>
<dbReference type="FunFam" id="1.10.3470.10:FF:000001">
    <property type="entry name" value="Vitamin B12 ABC transporter permease BtuC"/>
    <property type="match status" value="1"/>
</dbReference>
<organism evidence="9 10">
    <name type="scientific">Candidatus Avipropionibacterium avicola</name>
    <dbReference type="NCBI Taxonomy" id="2840701"/>
    <lineage>
        <taxon>Bacteria</taxon>
        <taxon>Bacillati</taxon>
        <taxon>Actinomycetota</taxon>
        <taxon>Actinomycetes</taxon>
        <taxon>Propionibacteriales</taxon>
        <taxon>Propionibacteriaceae</taxon>
        <taxon>Propionibacteriaceae incertae sedis</taxon>
        <taxon>Candidatus Avipropionibacterium</taxon>
    </lineage>
</organism>
<accession>A0A9D1KM04</accession>